<evidence type="ECO:0000313" key="18">
    <source>
        <dbReference type="EMBL" id="EGV60376.1"/>
    </source>
</evidence>
<evidence type="ECO:0000256" key="15">
    <source>
        <dbReference type="ARBA" id="ARBA00048483"/>
    </source>
</evidence>
<accession>G3BDT4</accession>
<dbReference type="CDD" id="cd06186">
    <property type="entry name" value="NOX_Duox_like_FAD_NADP"/>
    <property type="match status" value="1"/>
</dbReference>
<keyword evidence="6" id="KW-0285">Flavoprotein</keyword>
<evidence type="ECO:0000256" key="13">
    <source>
        <dbReference type="ARBA" id="ARBA00023136"/>
    </source>
</evidence>
<dbReference type="InterPro" id="IPR013121">
    <property type="entry name" value="Fe_red_NAD-bd_6"/>
</dbReference>
<keyword evidence="9" id="KW-0249">Electron transport</keyword>
<dbReference type="PROSITE" id="PS51384">
    <property type="entry name" value="FAD_FR"/>
    <property type="match status" value="1"/>
</dbReference>
<dbReference type="SUPFAM" id="SSF63380">
    <property type="entry name" value="Riboflavin synthase domain-like"/>
    <property type="match status" value="1"/>
</dbReference>
<dbReference type="PANTHER" id="PTHR32361">
    <property type="entry name" value="FERRIC/CUPRIC REDUCTASE TRANSMEMBRANE COMPONENT"/>
    <property type="match status" value="1"/>
</dbReference>
<evidence type="ECO:0000256" key="2">
    <source>
        <dbReference type="ARBA" id="ARBA00006278"/>
    </source>
</evidence>
<feature type="transmembrane region" description="Helical" evidence="16">
    <location>
        <begin position="140"/>
        <end position="162"/>
    </location>
</feature>
<dbReference type="Gene3D" id="3.40.50.80">
    <property type="entry name" value="Nucleotide-binding domain of ferredoxin-NADP reductase (FNR) module"/>
    <property type="match status" value="1"/>
</dbReference>
<evidence type="ECO:0000256" key="3">
    <source>
        <dbReference type="ARBA" id="ARBA00012668"/>
    </source>
</evidence>
<dbReference type="Proteomes" id="UP000000707">
    <property type="component" value="Unassembled WGS sequence"/>
</dbReference>
<dbReference type="PANTHER" id="PTHR32361:SF9">
    <property type="entry name" value="FERRIC REDUCTASE TRANSMEMBRANE COMPONENT 3-RELATED"/>
    <property type="match status" value="1"/>
</dbReference>
<organism evidence="19">
    <name type="scientific">Candida tenuis (strain ATCC 10573 / BCRC 21748 / CBS 615 / JCM 9827 / NBRC 10315 / NRRL Y-1498 / VKM Y-70)</name>
    <name type="common">Yeast</name>
    <name type="synonym">Yamadazyma tenuis</name>
    <dbReference type="NCBI Taxonomy" id="590646"/>
    <lineage>
        <taxon>Eukaryota</taxon>
        <taxon>Fungi</taxon>
        <taxon>Dikarya</taxon>
        <taxon>Ascomycota</taxon>
        <taxon>Saccharomycotina</taxon>
        <taxon>Pichiomycetes</taxon>
        <taxon>Debaryomycetaceae</taxon>
        <taxon>Yamadazyma</taxon>
    </lineage>
</organism>
<comment type="subcellular location">
    <subcellularLocation>
        <location evidence="1">Cell membrane</location>
        <topology evidence="1">Multi-pass membrane protein</topology>
    </subcellularLocation>
</comment>
<gene>
    <name evidence="18" type="ORF">CANTEDRAFT_116427</name>
</gene>
<keyword evidence="5" id="KW-1003">Cell membrane</keyword>
<evidence type="ECO:0000256" key="10">
    <source>
        <dbReference type="ARBA" id="ARBA00022989"/>
    </source>
</evidence>
<feature type="transmembrane region" description="Helical" evidence="16">
    <location>
        <begin position="62"/>
        <end position="84"/>
    </location>
</feature>
<dbReference type="EC" id="1.16.1.9" evidence="3"/>
<protein>
    <recommendedName>
        <fullName evidence="3">ferric-chelate reductase (NADPH)</fullName>
        <ecNumber evidence="3">1.16.1.9</ecNumber>
    </recommendedName>
</protein>
<keyword evidence="8" id="KW-0274">FAD</keyword>
<keyword evidence="12" id="KW-0406">Ion transport</keyword>
<keyword evidence="14" id="KW-0325">Glycoprotein</keyword>
<dbReference type="SFLD" id="SFLDS00052">
    <property type="entry name" value="Ferric_Reductase_Domain"/>
    <property type="match status" value="1"/>
</dbReference>
<dbReference type="InterPro" id="IPR013112">
    <property type="entry name" value="FAD-bd_8"/>
</dbReference>
<dbReference type="InterPro" id="IPR013130">
    <property type="entry name" value="Fe3_Rdtase_TM_dom"/>
</dbReference>
<dbReference type="EMBL" id="GL996528">
    <property type="protein sequence ID" value="EGV60376.1"/>
    <property type="molecule type" value="Genomic_DNA"/>
</dbReference>
<evidence type="ECO:0000256" key="8">
    <source>
        <dbReference type="ARBA" id="ARBA00022827"/>
    </source>
</evidence>
<feature type="domain" description="FAD-binding FR-type" evidence="17">
    <location>
        <begin position="203"/>
        <end position="322"/>
    </location>
</feature>
<dbReference type="InterPro" id="IPR017938">
    <property type="entry name" value="Riboflavin_synthase-like_b-brl"/>
</dbReference>
<dbReference type="GO" id="GO:0052851">
    <property type="term" value="F:ferric-chelate reductase (NADPH) activity"/>
    <property type="evidence" value="ECO:0007669"/>
    <property type="project" value="UniProtKB-EC"/>
</dbReference>
<keyword evidence="11" id="KW-0560">Oxidoreductase</keyword>
<evidence type="ECO:0000256" key="5">
    <source>
        <dbReference type="ARBA" id="ARBA00022475"/>
    </source>
</evidence>
<evidence type="ECO:0000313" key="19">
    <source>
        <dbReference type="Proteomes" id="UP000000707"/>
    </source>
</evidence>
<keyword evidence="10 16" id="KW-1133">Transmembrane helix</keyword>
<dbReference type="SFLD" id="SFLDG01168">
    <property type="entry name" value="Ferric_reductase_subgroup_(FRE"/>
    <property type="match status" value="1"/>
</dbReference>
<comment type="similarity">
    <text evidence="2">Belongs to the ferric reductase (FRE) family.</text>
</comment>
<evidence type="ECO:0000256" key="7">
    <source>
        <dbReference type="ARBA" id="ARBA00022692"/>
    </source>
</evidence>
<dbReference type="Pfam" id="PF01794">
    <property type="entry name" value="Ferric_reduct"/>
    <property type="match status" value="1"/>
</dbReference>
<dbReference type="eggNOG" id="KOG0039">
    <property type="taxonomic scope" value="Eukaryota"/>
</dbReference>
<dbReference type="HOGENOM" id="CLU_010365_4_0_1"/>
<dbReference type="OrthoDB" id="167398at2759"/>
<feature type="transmembrane region" description="Helical" evidence="16">
    <location>
        <begin position="31"/>
        <end position="50"/>
    </location>
</feature>
<dbReference type="GO" id="GO:0005886">
    <property type="term" value="C:plasma membrane"/>
    <property type="evidence" value="ECO:0007669"/>
    <property type="project" value="UniProtKB-SubCell"/>
</dbReference>
<dbReference type="InterPro" id="IPR017927">
    <property type="entry name" value="FAD-bd_FR_type"/>
</dbReference>
<evidence type="ECO:0000256" key="4">
    <source>
        <dbReference type="ARBA" id="ARBA00022448"/>
    </source>
</evidence>
<dbReference type="GeneID" id="18248301"/>
<evidence type="ECO:0000256" key="16">
    <source>
        <dbReference type="SAM" id="Phobius"/>
    </source>
</evidence>
<keyword evidence="4" id="KW-0813">Transport</keyword>
<evidence type="ECO:0000256" key="12">
    <source>
        <dbReference type="ARBA" id="ARBA00023065"/>
    </source>
</evidence>
<feature type="transmembrane region" description="Helical" evidence="16">
    <location>
        <begin position="112"/>
        <end position="128"/>
    </location>
</feature>
<sequence length="485" mass="54800">MSAVSKTRAEPMKIKGVAIALIPTRLETAVTVGYLVVVIICAGCEIKYYPREMVFASKTQALARYIAVRTGILASFSAPLLILFAGRNNFLQWATGWNFATFIAYHRWVGRVVFTLVLVHAVGYTITFKGRYAEEMAENYVIWGTIATVAGGLIMVQGLLVLRRRSYEIFLFLHIVLAALFIGGAWLHVDTLGYINWYYATTAIWCVDRVVRVIRLVLFGFPVSTVQLVAGETLKVITPKPSYWKSVPGGHAFIHFIRPSCFWQSHPFTFTEAVETNDKIVLYCKIKGGVTHGLYKHIASQPGQTVKMRVGIEGPYGEPTAAKYCDTAVFVAGGNGIPGIYSEAYDLARRDSKQKVKLVWIVREYKSLDWFYEELQFLKGKNIETIVYVTRPINQAADSDQEKKKTEDSDESSFKAAEDLCHVEFRHGRPDVEDFVKHEIDESNGSIGFVTCGHPEMVDHLRYVVSHNLSEEKRIEFYEQLQVWS</sequence>
<dbReference type="GO" id="GO:0006879">
    <property type="term" value="P:intracellular iron ion homeostasis"/>
    <property type="evidence" value="ECO:0007669"/>
    <property type="project" value="TreeGrafter"/>
</dbReference>
<dbReference type="InterPro" id="IPR051410">
    <property type="entry name" value="Ferric/Cupric_Reductase"/>
</dbReference>
<dbReference type="GO" id="GO:0006826">
    <property type="term" value="P:iron ion transport"/>
    <property type="evidence" value="ECO:0007669"/>
    <property type="project" value="TreeGrafter"/>
</dbReference>
<keyword evidence="19" id="KW-1185">Reference proteome</keyword>
<dbReference type="AlphaFoldDB" id="G3BDT4"/>
<evidence type="ECO:0000256" key="11">
    <source>
        <dbReference type="ARBA" id="ARBA00023002"/>
    </source>
</evidence>
<dbReference type="Pfam" id="PF08022">
    <property type="entry name" value="FAD_binding_8"/>
    <property type="match status" value="1"/>
</dbReference>
<evidence type="ECO:0000256" key="1">
    <source>
        <dbReference type="ARBA" id="ARBA00004651"/>
    </source>
</evidence>
<reference evidence="18 19" key="1">
    <citation type="journal article" date="2011" name="Proc. Natl. Acad. Sci. U.S.A.">
        <title>Comparative genomics of xylose-fermenting fungi for enhanced biofuel production.</title>
        <authorList>
            <person name="Wohlbach D.J."/>
            <person name="Kuo A."/>
            <person name="Sato T.K."/>
            <person name="Potts K.M."/>
            <person name="Salamov A.A."/>
            <person name="LaButti K.M."/>
            <person name="Sun H."/>
            <person name="Clum A."/>
            <person name="Pangilinan J.L."/>
            <person name="Lindquist E.A."/>
            <person name="Lucas S."/>
            <person name="Lapidus A."/>
            <person name="Jin M."/>
            <person name="Gunawan C."/>
            <person name="Balan V."/>
            <person name="Dale B.E."/>
            <person name="Jeffries T.W."/>
            <person name="Zinkel R."/>
            <person name="Barry K.W."/>
            <person name="Grigoriev I.V."/>
            <person name="Gasch A.P."/>
        </authorList>
    </citation>
    <scope>NUCLEOTIDE SEQUENCE [LARGE SCALE GENOMIC DNA]</scope>
    <source>
        <strain evidence="19">ATCC 10573 / BCRC 21748 / CBS 615 / JCM 9827 / NBRC 10315 / NRRL Y-1498 / VKM Y-70</strain>
    </source>
</reference>
<dbReference type="KEGG" id="cten:18248301"/>
<feature type="transmembrane region" description="Helical" evidence="16">
    <location>
        <begin position="169"/>
        <end position="189"/>
    </location>
</feature>
<evidence type="ECO:0000256" key="14">
    <source>
        <dbReference type="ARBA" id="ARBA00023180"/>
    </source>
</evidence>
<proteinExistence type="inferred from homology"/>
<dbReference type="Pfam" id="PF08030">
    <property type="entry name" value="NAD_binding_6"/>
    <property type="match status" value="1"/>
</dbReference>
<evidence type="ECO:0000256" key="9">
    <source>
        <dbReference type="ARBA" id="ARBA00022982"/>
    </source>
</evidence>
<name>G3BDT4_CANTC</name>
<dbReference type="InterPro" id="IPR039261">
    <property type="entry name" value="FNR_nucleotide-bd"/>
</dbReference>
<evidence type="ECO:0000259" key="17">
    <source>
        <dbReference type="PROSITE" id="PS51384"/>
    </source>
</evidence>
<keyword evidence="13 16" id="KW-0472">Membrane</keyword>
<dbReference type="SUPFAM" id="SSF52343">
    <property type="entry name" value="Ferredoxin reductase-like, C-terminal NADP-linked domain"/>
    <property type="match status" value="1"/>
</dbReference>
<evidence type="ECO:0000256" key="6">
    <source>
        <dbReference type="ARBA" id="ARBA00022630"/>
    </source>
</evidence>
<keyword evidence="7 16" id="KW-0812">Transmembrane</keyword>
<comment type="catalytic activity">
    <reaction evidence="15">
        <text>2 a Fe(II)-siderophore + NADP(+) + H(+) = 2 a Fe(III)-siderophore + NADPH</text>
        <dbReference type="Rhea" id="RHEA:28795"/>
        <dbReference type="Rhea" id="RHEA-COMP:11342"/>
        <dbReference type="Rhea" id="RHEA-COMP:11344"/>
        <dbReference type="ChEBI" id="CHEBI:15378"/>
        <dbReference type="ChEBI" id="CHEBI:29033"/>
        <dbReference type="ChEBI" id="CHEBI:29034"/>
        <dbReference type="ChEBI" id="CHEBI:57783"/>
        <dbReference type="ChEBI" id="CHEBI:58349"/>
        <dbReference type="EC" id="1.16.1.9"/>
    </reaction>
</comment>
<dbReference type="GO" id="GO:0015677">
    <property type="term" value="P:copper ion import"/>
    <property type="evidence" value="ECO:0007669"/>
    <property type="project" value="TreeGrafter"/>
</dbReference>